<dbReference type="Proteomes" id="UP000077961">
    <property type="component" value="Unassembled WGS sequence"/>
</dbReference>
<dbReference type="EMBL" id="LXJZ01000176">
    <property type="protein sequence ID" value="OAJ58024.1"/>
    <property type="molecule type" value="Genomic_DNA"/>
</dbReference>
<evidence type="ECO:0000313" key="2">
    <source>
        <dbReference type="EMBL" id="OAJ58024.1"/>
    </source>
</evidence>
<dbReference type="Proteomes" id="UP000078116">
    <property type="component" value="Unassembled WGS sequence"/>
</dbReference>
<feature type="transmembrane region" description="Helical" evidence="1">
    <location>
        <begin position="99"/>
        <end position="120"/>
    </location>
</feature>
<keyword evidence="4" id="KW-1185">Reference proteome</keyword>
<dbReference type="STRING" id="1462993.A6V36_03490"/>
<evidence type="ECO:0000313" key="5">
    <source>
        <dbReference type="Proteomes" id="UP000078116"/>
    </source>
</evidence>
<organism evidence="3 5">
    <name type="scientific">Paraburkholderia ginsengiterrae</name>
    <dbReference type="NCBI Taxonomy" id="1462993"/>
    <lineage>
        <taxon>Bacteria</taxon>
        <taxon>Pseudomonadati</taxon>
        <taxon>Pseudomonadota</taxon>
        <taxon>Betaproteobacteria</taxon>
        <taxon>Burkholderiales</taxon>
        <taxon>Burkholderiaceae</taxon>
        <taxon>Paraburkholderia</taxon>
    </lineage>
</organism>
<sequence>MDIQNIARRSFYLRLIYALCLCGATWTHLQVALAHGLGWDYGGVAQLTRIYWTSLTFIDPLAVLLLLVVPRVGLIVCVAVIVTDVAHNSWFALHNPIRLDLYLSQIAFLLFVACTVRTAWRGAAVRREVSRVIN</sequence>
<evidence type="ECO:0000313" key="3">
    <source>
        <dbReference type="EMBL" id="OAJ62053.1"/>
    </source>
</evidence>
<dbReference type="EMBL" id="LXKA01000187">
    <property type="protein sequence ID" value="OAJ62053.1"/>
    <property type="molecule type" value="Genomic_DNA"/>
</dbReference>
<evidence type="ECO:0008006" key="6">
    <source>
        <dbReference type="Google" id="ProtNLM"/>
    </source>
</evidence>
<gene>
    <name evidence="2" type="ORF">A6V36_03490</name>
    <name evidence="3" type="ORF">A6V37_23695</name>
</gene>
<evidence type="ECO:0000256" key="1">
    <source>
        <dbReference type="SAM" id="Phobius"/>
    </source>
</evidence>
<comment type="caution">
    <text evidence="3">The sequence shown here is derived from an EMBL/GenBank/DDBJ whole genome shotgun (WGS) entry which is preliminary data.</text>
</comment>
<dbReference type="RefSeq" id="WP_064268435.1">
    <property type="nucleotide sequence ID" value="NZ_LXJZ01000176.1"/>
</dbReference>
<accession>A0A1A9N8R2</accession>
<feature type="transmembrane region" description="Helical" evidence="1">
    <location>
        <begin position="50"/>
        <end position="69"/>
    </location>
</feature>
<feature type="transmembrane region" description="Helical" evidence="1">
    <location>
        <begin position="74"/>
        <end position="93"/>
    </location>
</feature>
<reference evidence="4 5" key="1">
    <citation type="submission" date="2016-04" db="EMBL/GenBank/DDBJ databases">
        <title>Reclassification of Paraburkholderia panaciterrae (Farh et al. 2015) Dobritsa &amp; Samadpour 2016 as a later homotypic synonym of Paraburkholderia ginsengiterrae (Farh et al. 2015) Dobritsa &amp; Samadpour 2016.</title>
        <authorList>
            <person name="Dobritsa A.P."/>
            <person name="Kutumbaka K."/>
            <person name="Samadpour M."/>
        </authorList>
    </citation>
    <scope>NUCLEOTIDE SEQUENCE [LARGE SCALE GENOMIC DNA]</scope>
    <source>
        <strain evidence="3 5">DCY85</strain>
        <strain evidence="2 4">DCY85-1</strain>
    </source>
</reference>
<keyword evidence="1" id="KW-0472">Membrane</keyword>
<proteinExistence type="predicted"/>
<evidence type="ECO:0000313" key="4">
    <source>
        <dbReference type="Proteomes" id="UP000077961"/>
    </source>
</evidence>
<dbReference type="OrthoDB" id="881941at2"/>
<dbReference type="AlphaFoldDB" id="A0A1A9N8R2"/>
<protein>
    <recommendedName>
        <fullName evidence="6">DoxX family protein</fullName>
    </recommendedName>
</protein>
<keyword evidence="1" id="KW-1133">Transmembrane helix</keyword>
<keyword evidence="1" id="KW-0812">Transmembrane</keyword>
<name>A0A1A9N8R2_9BURK</name>